<gene>
    <name evidence="1" type="primary">AVEN_103304_1</name>
    <name evidence="1" type="ORF">TNCV_3711481</name>
</gene>
<proteinExistence type="predicted"/>
<evidence type="ECO:0000313" key="1">
    <source>
        <dbReference type="EMBL" id="GFX89716.1"/>
    </source>
</evidence>
<dbReference type="InterPro" id="IPR043128">
    <property type="entry name" value="Rev_trsase/Diguanyl_cyclase"/>
</dbReference>
<dbReference type="Gene3D" id="2.40.70.10">
    <property type="entry name" value="Acid Proteases"/>
    <property type="match status" value="1"/>
</dbReference>
<keyword evidence="2" id="KW-1185">Reference proteome</keyword>
<dbReference type="SUPFAM" id="SSF56672">
    <property type="entry name" value="DNA/RNA polymerases"/>
    <property type="match status" value="1"/>
</dbReference>
<dbReference type="InterPro" id="IPR001969">
    <property type="entry name" value="Aspartic_peptidase_AS"/>
</dbReference>
<comment type="caution">
    <text evidence="1">The sequence shown here is derived from an EMBL/GenBank/DDBJ whole genome shotgun (WGS) entry which is preliminary data.</text>
</comment>
<dbReference type="GO" id="GO:0071897">
    <property type="term" value="P:DNA biosynthetic process"/>
    <property type="evidence" value="ECO:0007669"/>
    <property type="project" value="UniProtKB-ARBA"/>
</dbReference>
<dbReference type="InterPro" id="IPR021109">
    <property type="entry name" value="Peptidase_aspartic_dom_sf"/>
</dbReference>
<sequence length="908" mass="104836">MEIIKRNKTAQRTAFTKAYTKLESVLINENADAEEIDTCLHLLKQKTDSLELTHNNYLDALTDETEFKIEFNIIEEYREKALRIELKSKRVLENIKSKQNNNEGSNSGNSSHLADCENPYKAITPRLPEVELYKFGGELKDWLTFWNQFKNIHENKNLTNCDKFHYLVQSTKIKSEARELIESFPITNENYPLAIESLVERYGRNELLIDFYVRELLKLVLNNATKKKQDSLSLSGLYNKLSTQLRALSSLGITTDQCGIILYPLAESALPTHILRSFERQRKNNETATLDSIVSFLKSEMQSEEKIKLSRSDIFPYQRECKQLAESQRSLPSANELFINEPNEICVLCLKNHPVRFCKRAFFIPLEEKIAIIKRKGLCRICLAKGHLASRCRSQITCQLCFKRHVKFMCPNIECNKSDSLKQDVNDKNINENTVDSLHSRATNEVILQTLVVNVHGIKRERKAKAIIDTGSQKSYILKSTAEELGFNLQREEEFRHSLFGGTKTKMYKHKCYKIYLSSLYGNYICKLDALDHDVICNDISSAKNGSWMHELKTKNIFLTDIQENTGPIEILLGADVAGKLITGRREELKTGLVALETKLGWTLMGKVPRYTDKKDTSMNIVTMLSQEDIPVSSLWDLEMLGIRDTTEQNSREEKEKAVMSHFLETVRQKEDGRYEVHMPWKVDQAFLTDNYDLCLKRLESTTRKLEKIGFREKYHEVFREWLAEGVIEEIPGKELPVRTHYLPHRPVIKETSATSSMKIRPVFDASAKINNHPSLNDCLETGNNLIESVPAILARFRLKPIGVISDIRRAFLQISLHEKDRDFVRFLWYDNEGNIRTYRHARVAFGVTSSPFLLMAVINYHLLKESVKEHYSEEFLKKLQDSFYVDNCVTSVQNNAELRIFVESATN</sequence>
<organism evidence="1 2">
    <name type="scientific">Trichonephila clavipes</name>
    <name type="common">Golden silk orbweaver</name>
    <name type="synonym">Nephila clavipes</name>
    <dbReference type="NCBI Taxonomy" id="2585209"/>
    <lineage>
        <taxon>Eukaryota</taxon>
        <taxon>Metazoa</taxon>
        <taxon>Ecdysozoa</taxon>
        <taxon>Arthropoda</taxon>
        <taxon>Chelicerata</taxon>
        <taxon>Arachnida</taxon>
        <taxon>Araneae</taxon>
        <taxon>Araneomorphae</taxon>
        <taxon>Entelegynae</taxon>
        <taxon>Araneoidea</taxon>
        <taxon>Nephilidae</taxon>
        <taxon>Trichonephila</taxon>
    </lineage>
</organism>
<evidence type="ECO:0000313" key="2">
    <source>
        <dbReference type="Proteomes" id="UP000887159"/>
    </source>
</evidence>
<dbReference type="PANTHER" id="PTHR47331">
    <property type="entry name" value="PHD-TYPE DOMAIN-CONTAINING PROTEIN"/>
    <property type="match status" value="1"/>
</dbReference>
<dbReference type="Proteomes" id="UP000887159">
    <property type="component" value="Unassembled WGS sequence"/>
</dbReference>
<dbReference type="EMBL" id="BMAU01021076">
    <property type="protein sequence ID" value="GFX89716.1"/>
    <property type="molecule type" value="Genomic_DNA"/>
</dbReference>
<dbReference type="Gene3D" id="3.30.70.270">
    <property type="match status" value="1"/>
</dbReference>
<dbReference type="Pfam" id="PF03564">
    <property type="entry name" value="DUF1759"/>
    <property type="match status" value="1"/>
</dbReference>
<name>A0A8X6URK5_TRICX</name>
<dbReference type="InterPro" id="IPR043502">
    <property type="entry name" value="DNA/RNA_pol_sf"/>
</dbReference>
<dbReference type="Gene3D" id="3.10.10.10">
    <property type="entry name" value="HIV Type 1 Reverse Transcriptase, subunit A, domain 1"/>
    <property type="match status" value="1"/>
</dbReference>
<accession>A0A8X6URK5</accession>
<dbReference type="AlphaFoldDB" id="A0A8X6URK5"/>
<protein>
    <submittedName>
        <fullName evidence="1">Integrase catalytic domain-containing protein</fullName>
    </submittedName>
</protein>
<dbReference type="GO" id="GO:0006508">
    <property type="term" value="P:proteolysis"/>
    <property type="evidence" value="ECO:0007669"/>
    <property type="project" value="InterPro"/>
</dbReference>
<reference evidence="1" key="1">
    <citation type="submission" date="2020-08" db="EMBL/GenBank/DDBJ databases">
        <title>Multicomponent nature underlies the extraordinary mechanical properties of spider dragline silk.</title>
        <authorList>
            <person name="Kono N."/>
            <person name="Nakamura H."/>
            <person name="Mori M."/>
            <person name="Yoshida Y."/>
            <person name="Ohtoshi R."/>
            <person name="Malay A.D."/>
            <person name="Moran D.A.P."/>
            <person name="Tomita M."/>
            <person name="Numata K."/>
            <person name="Arakawa K."/>
        </authorList>
    </citation>
    <scope>NUCLEOTIDE SEQUENCE</scope>
</reference>
<dbReference type="PANTHER" id="PTHR47331:SF5">
    <property type="entry name" value="RIBONUCLEASE H"/>
    <property type="match status" value="1"/>
</dbReference>
<dbReference type="GO" id="GO:0004190">
    <property type="term" value="F:aspartic-type endopeptidase activity"/>
    <property type="evidence" value="ECO:0007669"/>
    <property type="project" value="InterPro"/>
</dbReference>
<dbReference type="InterPro" id="IPR005312">
    <property type="entry name" value="DUF1759"/>
</dbReference>
<dbReference type="PROSITE" id="PS00141">
    <property type="entry name" value="ASP_PROTEASE"/>
    <property type="match status" value="1"/>
</dbReference>